<reference evidence="9 10" key="1">
    <citation type="submission" date="2017-03" db="EMBL/GenBank/DDBJ databases">
        <title>Genome analysis of strain PAMC 26510.</title>
        <authorList>
            <person name="Oh H.-M."/>
            <person name="Yang J.-A."/>
        </authorList>
    </citation>
    <scope>NUCLEOTIDE SEQUENCE [LARGE SCALE GENOMIC DNA]</scope>
    <source>
        <strain evidence="9 10">PAMC 26510</strain>
    </source>
</reference>
<evidence type="ECO:0000256" key="7">
    <source>
        <dbReference type="RuleBase" id="RU363032"/>
    </source>
</evidence>
<dbReference type="GO" id="GO:0005886">
    <property type="term" value="C:plasma membrane"/>
    <property type="evidence" value="ECO:0007669"/>
    <property type="project" value="UniProtKB-SubCell"/>
</dbReference>
<comment type="caution">
    <text evidence="9">The sequence shown here is derived from an EMBL/GenBank/DDBJ whole genome shotgun (WGS) entry which is preliminary data.</text>
</comment>
<evidence type="ECO:0000256" key="2">
    <source>
        <dbReference type="ARBA" id="ARBA00022448"/>
    </source>
</evidence>
<dbReference type="Gene3D" id="1.10.3720.10">
    <property type="entry name" value="MetI-like"/>
    <property type="match status" value="1"/>
</dbReference>
<keyword evidence="6 7" id="KW-0472">Membrane</keyword>
<feature type="domain" description="ABC transmembrane type-1" evidence="8">
    <location>
        <begin position="78"/>
        <end position="290"/>
    </location>
</feature>
<protein>
    <submittedName>
        <fullName evidence="9">N-Acetyl-D-glucosamine ABC transport system, permease protein 1</fullName>
    </submittedName>
</protein>
<name>A0A242MWR9_CABSO</name>
<keyword evidence="4 7" id="KW-0812">Transmembrane</keyword>
<feature type="transmembrane region" description="Helical" evidence="7">
    <location>
        <begin position="116"/>
        <end position="135"/>
    </location>
</feature>
<dbReference type="InterPro" id="IPR000515">
    <property type="entry name" value="MetI-like"/>
</dbReference>
<keyword evidence="2 7" id="KW-0813">Transport</keyword>
<dbReference type="SUPFAM" id="SSF161098">
    <property type="entry name" value="MetI-like"/>
    <property type="match status" value="1"/>
</dbReference>
<feature type="transmembrane region" description="Helical" evidence="7">
    <location>
        <begin position="84"/>
        <end position="104"/>
    </location>
</feature>
<evidence type="ECO:0000256" key="4">
    <source>
        <dbReference type="ARBA" id="ARBA00022692"/>
    </source>
</evidence>
<dbReference type="CDD" id="cd06261">
    <property type="entry name" value="TM_PBP2"/>
    <property type="match status" value="1"/>
</dbReference>
<gene>
    <name evidence="9" type="ORF">PAMC26510_12950</name>
</gene>
<dbReference type="InterPro" id="IPR035906">
    <property type="entry name" value="MetI-like_sf"/>
</dbReference>
<proteinExistence type="inferred from homology"/>
<evidence type="ECO:0000256" key="6">
    <source>
        <dbReference type="ARBA" id="ARBA00023136"/>
    </source>
</evidence>
<feature type="transmembrane region" description="Helical" evidence="7">
    <location>
        <begin position="173"/>
        <end position="191"/>
    </location>
</feature>
<comment type="similarity">
    <text evidence="7">Belongs to the binding-protein-dependent transport system permease family.</text>
</comment>
<dbReference type="EMBL" id="NBTY01000067">
    <property type="protein sequence ID" value="OTP75890.1"/>
    <property type="molecule type" value="Genomic_DNA"/>
</dbReference>
<accession>A0A242MWR9</accession>
<dbReference type="AlphaFoldDB" id="A0A242MWR9"/>
<dbReference type="PANTHER" id="PTHR30193">
    <property type="entry name" value="ABC TRANSPORTER PERMEASE PROTEIN"/>
    <property type="match status" value="1"/>
</dbReference>
<evidence type="ECO:0000256" key="3">
    <source>
        <dbReference type="ARBA" id="ARBA00022475"/>
    </source>
</evidence>
<dbReference type="InterPro" id="IPR051393">
    <property type="entry name" value="ABC_transporter_permease"/>
</dbReference>
<dbReference type="PROSITE" id="PS50928">
    <property type="entry name" value="ABC_TM1"/>
    <property type="match status" value="1"/>
</dbReference>
<keyword evidence="3" id="KW-1003">Cell membrane</keyword>
<organism evidence="9 10">
    <name type="scientific">Caballeronia sordidicola</name>
    <name type="common">Burkholderia sordidicola</name>
    <dbReference type="NCBI Taxonomy" id="196367"/>
    <lineage>
        <taxon>Bacteria</taxon>
        <taxon>Pseudomonadati</taxon>
        <taxon>Pseudomonadota</taxon>
        <taxon>Betaproteobacteria</taxon>
        <taxon>Burkholderiales</taxon>
        <taxon>Burkholderiaceae</taxon>
        <taxon>Caballeronia</taxon>
    </lineage>
</organism>
<dbReference type="RefSeq" id="WP_086381488.1">
    <property type="nucleotide sequence ID" value="NZ_NBTY01000067.1"/>
</dbReference>
<keyword evidence="5 7" id="KW-1133">Transmembrane helix</keyword>
<comment type="subcellular location">
    <subcellularLocation>
        <location evidence="1 7">Cell membrane</location>
        <topology evidence="1 7">Multi-pass membrane protein</topology>
    </subcellularLocation>
</comment>
<feature type="transmembrane region" description="Helical" evidence="7">
    <location>
        <begin position="274"/>
        <end position="293"/>
    </location>
</feature>
<dbReference type="GO" id="GO:0055085">
    <property type="term" value="P:transmembrane transport"/>
    <property type="evidence" value="ECO:0007669"/>
    <property type="project" value="InterPro"/>
</dbReference>
<evidence type="ECO:0000256" key="1">
    <source>
        <dbReference type="ARBA" id="ARBA00004651"/>
    </source>
</evidence>
<feature type="transmembrane region" description="Helical" evidence="7">
    <location>
        <begin position="12"/>
        <end position="34"/>
    </location>
</feature>
<sequence length="298" mass="32943">MSERLAKYGMVTPGVLIVLATALYPLITTFYLSFRNWNLGRSNDSRSLWAPSDGWSHIGYLFDNYTRALTDPSMWNSAWVTAKFTFFSVILTVGLALAVAVLLFRGGIVRAVLRSMLILPFAMSPALIGALWRFMANADFGLAGAIGRALHLKDTNILGSPTGAFWLVLSSDVWHWTPYFALIFIGALASVPKESQEAAEIDGASPLRVFFSITLPQLWPVLAVAMVLKGIFALKIFDQVVMITNGGPGQATQTLTHFIYFQGFKYLNMGYASALGWLLVIPMMLLTVLYVRLTQRGR</sequence>
<dbReference type="Proteomes" id="UP000194546">
    <property type="component" value="Unassembled WGS sequence"/>
</dbReference>
<evidence type="ECO:0000313" key="9">
    <source>
        <dbReference type="EMBL" id="OTP75890.1"/>
    </source>
</evidence>
<evidence type="ECO:0000259" key="8">
    <source>
        <dbReference type="PROSITE" id="PS50928"/>
    </source>
</evidence>
<dbReference type="Pfam" id="PF00528">
    <property type="entry name" value="BPD_transp_1"/>
    <property type="match status" value="1"/>
</dbReference>
<dbReference type="PANTHER" id="PTHR30193:SF37">
    <property type="entry name" value="INNER MEMBRANE ABC TRANSPORTER PERMEASE PROTEIN YCJO"/>
    <property type="match status" value="1"/>
</dbReference>
<evidence type="ECO:0000313" key="10">
    <source>
        <dbReference type="Proteomes" id="UP000194546"/>
    </source>
</evidence>
<evidence type="ECO:0000256" key="5">
    <source>
        <dbReference type="ARBA" id="ARBA00022989"/>
    </source>
</evidence>